<protein>
    <recommendedName>
        <fullName evidence="3">PDZ domain-containing protein</fullName>
    </recommendedName>
</protein>
<dbReference type="EMBL" id="CAJNNV010027416">
    <property type="protein sequence ID" value="CAE8620328.1"/>
    <property type="molecule type" value="Genomic_DNA"/>
</dbReference>
<dbReference type="InterPro" id="IPR036034">
    <property type="entry name" value="PDZ_sf"/>
</dbReference>
<dbReference type="Proteomes" id="UP000654075">
    <property type="component" value="Unassembled WGS sequence"/>
</dbReference>
<proteinExistence type="predicted"/>
<dbReference type="SUPFAM" id="SSF50156">
    <property type="entry name" value="PDZ domain-like"/>
    <property type="match status" value="1"/>
</dbReference>
<evidence type="ECO:0000313" key="1">
    <source>
        <dbReference type="EMBL" id="CAE8620328.1"/>
    </source>
</evidence>
<comment type="caution">
    <text evidence="1">The sequence shown here is derived from an EMBL/GenBank/DDBJ whole genome shotgun (WGS) entry which is preliminary data.</text>
</comment>
<accession>A0A813G5J6</accession>
<organism evidence="1 2">
    <name type="scientific">Polarella glacialis</name>
    <name type="common">Dinoflagellate</name>
    <dbReference type="NCBI Taxonomy" id="89957"/>
    <lineage>
        <taxon>Eukaryota</taxon>
        <taxon>Sar</taxon>
        <taxon>Alveolata</taxon>
        <taxon>Dinophyceae</taxon>
        <taxon>Suessiales</taxon>
        <taxon>Suessiaceae</taxon>
        <taxon>Polarella</taxon>
    </lineage>
</organism>
<gene>
    <name evidence="1" type="ORF">PGLA1383_LOCUS37892</name>
</gene>
<evidence type="ECO:0008006" key="3">
    <source>
        <dbReference type="Google" id="ProtNLM"/>
    </source>
</evidence>
<dbReference type="AlphaFoldDB" id="A0A813G5J6"/>
<reference evidence="1" key="1">
    <citation type="submission" date="2021-02" db="EMBL/GenBank/DDBJ databases">
        <authorList>
            <person name="Dougan E. K."/>
            <person name="Rhodes N."/>
            <person name="Thang M."/>
            <person name="Chan C."/>
        </authorList>
    </citation>
    <scope>NUCLEOTIDE SEQUENCE</scope>
</reference>
<keyword evidence="2" id="KW-1185">Reference proteome</keyword>
<evidence type="ECO:0000313" key="2">
    <source>
        <dbReference type="Proteomes" id="UP000654075"/>
    </source>
</evidence>
<name>A0A813G5J6_POLGL</name>
<sequence>MGQKCCVAEETETASSVTLLDVDDERRGGRVKKQKSAAEKGKAVVDALASAAQDTFEAILDKKDGKKLGIDVDHLSDKTGLPVCRVYGGLAGKWNVDNPGREIHEGDVIREVNGETTPAAMLDRCKQDSKLVLRVKRKD</sequence>
<dbReference type="Gene3D" id="2.30.42.10">
    <property type="match status" value="1"/>
</dbReference>